<gene>
    <name evidence="2" type="ORF">CSSPJE1EN2_LOCUS18425</name>
</gene>
<evidence type="ECO:0000313" key="3">
    <source>
        <dbReference type="Proteomes" id="UP001497522"/>
    </source>
</evidence>
<organism evidence="2 3">
    <name type="scientific">Sphagnum jensenii</name>
    <dbReference type="NCBI Taxonomy" id="128206"/>
    <lineage>
        <taxon>Eukaryota</taxon>
        <taxon>Viridiplantae</taxon>
        <taxon>Streptophyta</taxon>
        <taxon>Embryophyta</taxon>
        <taxon>Bryophyta</taxon>
        <taxon>Sphagnophytina</taxon>
        <taxon>Sphagnopsida</taxon>
        <taxon>Sphagnales</taxon>
        <taxon>Sphagnaceae</taxon>
        <taxon>Sphagnum</taxon>
    </lineage>
</organism>
<protein>
    <submittedName>
        <fullName evidence="2">Uncharacterized protein</fullName>
    </submittedName>
</protein>
<dbReference type="EMBL" id="OZ023706">
    <property type="protein sequence ID" value="CAK9876203.1"/>
    <property type="molecule type" value="Genomic_DNA"/>
</dbReference>
<keyword evidence="1" id="KW-0812">Transmembrane</keyword>
<feature type="transmembrane region" description="Helical" evidence="1">
    <location>
        <begin position="21"/>
        <end position="44"/>
    </location>
</feature>
<reference evidence="2" key="1">
    <citation type="submission" date="2024-03" db="EMBL/GenBank/DDBJ databases">
        <authorList>
            <consortium name="ELIXIR-Norway"/>
            <consortium name="Elixir Norway"/>
        </authorList>
    </citation>
    <scope>NUCLEOTIDE SEQUENCE</scope>
</reference>
<dbReference type="PANTHER" id="PTHR33344:SF1">
    <property type="entry name" value="OS06G0214100 PROTEIN"/>
    <property type="match status" value="1"/>
</dbReference>
<accession>A0ABP1BLM6</accession>
<keyword evidence="1" id="KW-1133">Transmembrane helix</keyword>
<name>A0ABP1BLM6_9BRYO</name>
<evidence type="ECO:0000256" key="1">
    <source>
        <dbReference type="SAM" id="Phobius"/>
    </source>
</evidence>
<sequence>MANADLMIGGRLRCSYKRITFVLCAGNLVVALYMLQLVVGPLYFQTSTTTTTTTNSSLHGPFQQQEEISKNEDLKWLQESNDLRRAVLPVRLMDRIKEIESETELEISKSQSASAARQKVALELAQQLQHLKLTNSKSNQRGWLGGTGLEEWRKRMLDGVEKQEHTKLKEEQANGAYL</sequence>
<keyword evidence="1" id="KW-0472">Membrane</keyword>
<proteinExistence type="predicted"/>
<dbReference type="Proteomes" id="UP001497522">
    <property type="component" value="Chromosome 5"/>
</dbReference>
<keyword evidence="3" id="KW-1185">Reference proteome</keyword>
<evidence type="ECO:0000313" key="2">
    <source>
        <dbReference type="EMBL" id="CAK9876203.1"/>
    </source>
</evidence>
<dbReference type="PANTHER" id="PTHR33344">
    <property type="entry name" value="OS02G0761600 PROTEIN"/>
    <property type="match status" value="1"/>
</dbReference>